<dbReference type="PROSITE" id="PS50005">
    <property type="entry name" value="TPR"/>
    <property type="match status" value="2"/>
</dbReference>
<organism evidence="7 8">
    <name type="scientific">Bemisia tabaci</name>
    <name type="common">Sweetpotato whitefly</name>
    <name type="synonym">Aleurodes tabaci</name>
    <dbReference type="NCBI Taxonomy" id="7038"/>
    <lineage>
        <taxon>Eukaryota</taxon>
        <taxon>Metazoa</taxon>
        <taxon>Ecdysozoa</taxon>
        <taxon>Arthropoda</taxon>
        <taxon>Hexapoda</taxon>
        <taxon>Insecta</taxon>
        <taxon>Pterygota</taxon>
        <taxon>Neoptera</taxon>
        <taxon>Paraneoptera</taxon>
        <taxon>Hemiptera</taxon>
        <taxon>Sternorrhyncha</taxon>
        <taxon>Aleyrodoidea</taxon>
        <taxon>Aleyrodidae</taxon>
        <taxon>Aleyrodinae</taxon>
        <taxon>Bemisia</taxon>
    </lineage>
</organism>
<dbReference type="FunFam" id="1.25.40.10:FF:000219">
    <property type="entry name" value="Tetratricopeptide repeat domain 21B"/>
    <property type="match status" value="1"/>
</dbReference>
<evidence type="ECO:0000259" key="6">
    <source>
        <dbReference type="Pfam" id="PF25064"/>
    </source>
</evidence>
<feature type="repeat" description="TPR" evidence="2">
    <location>
        <begin position="683"/>
        <end position="716"/>
    </location>
</feature>
<dbReference type="GO" id="GO:0061512">
    <property type="term" value="P:protein localization to cilium"/>
    <property type="evidence" value="ECO:0007669"/>
    <property type="project" value="TreeGrafter"/>
</dbReference>
<evidence type="ECO:0000313" key="8">
    <source>
        <dbReference type="Proteomes" id="UP001152759"/>
    </source>
</evidence>
<dbReference type="PANTHER" id="PTHR14699:SF0">
    <property type="entry name" value="TETRATRICOPEPTIDE REPEAT PROTEIN 21 HOMOLOG"/>
    <property type="match status" value="1"/>
</dbReference>
<dbReference type="Pfam" id="PF13181">
    <property type="entry name" value="TPR_8"/>
    <property type="match status" value="1"/>
</dbReference>
<evidence type="ECO:0000259" key="5">
    <source>
        <dbReference type="Pfam" id="PF25063"/>
    </source>
</evidence>
<sequence length="1219" mass="137592">MEIDLVHYYFREKLYHEMLRSTELSQESDPSDLTSNLYIGVAHFLNGRLSEALDQLQPLTSEPNIALAALLASIHIHKQCKMPDKEAIYKAEQLLKDEMKLPHETALLNAADILFMVGKIEKARDFIHRLMKLNPESLRGLVLKGWIELTEGNKKIALSCFRSALAKNPFCMDAVFGEVKIIPPCDGLSKVNQLIVRYPELSPPLVEKMRLHLSLFDWQLTIDTANRILTMDPKNLTALKVKLLYQTCFEGNYEEVSIGLGSFSSIAEEQEPQNWKLLHEAAVLFSRTCGRDRTVLASTECLLQKALPISCNNLTVVNEVAHQYYLSKKYKDATKVYRSALKINESCFNALAGLTLSAIAENGVTSQTKQQVDFLIEIAENKHDPDLLIMQAMCQPTEAASFCDELIDRKFQSVSSTPFGCSYLAELNPDILFYALSIYPDQPVYAERKIDVLRKLSRLCPGLVCVWSLLAVIQTDNEFYDEAMKTLKHITNELDPANSEAFILMAKIHKEKGNFSEANINLELALSYNLKIREKALFHLLNGILQRHRGDVESSVNSLKNALSLNTGAEKLNDQDLASLYIELSSCYKELNQFRNAKECLGEAAEIFEKSKFEPLFIMSNADLALLQNNVATALSVLASITADQPHFINAQMKMAEIHLKYNKDGHMYAECYRQLAKQEGTAESFVRLADAYLTIQEPEKAVESYERAVKLSADPEFALRSARVLVKTHQYAQAVKRYRESGEVGSVELGMLLVKLGELQAAENCLANIPLAQKVFVLAEIAEKNGDLSKACKLLSEALEQCAQSDPELGARICKLLAEYSASLRDFDNAVVHYKRWLSISSTNSTVTELISVQISLAKLYLQVNDWKACEDICSSIVSKYPNNEPALLMMADLAFRRCDFSTAETHFNQLISRHPTYFVPIARLIEVKRRLGLLHEAKPILDKISPVARNKPGFNYCLGLYNWYSNNYPDAKKYFNLAQFDSEWGQQALHNMVEICLIQPDTETAQKLLSEMKPSNQEEELNCRLLQGFVWLASKNPQKIDKAMTAFTLLVDQETMKVGATLGLSMGYIQMKQSSRAKSVLKRIAKVPWQFEEAEHLEKCWLMLADLHLQSGKYELTSELLKKILSHNLACAKAYEYYGLISEKDQKYLEASAHYAKAWELSGKSDLNVGSKLATNLLKAKQYAHSVDVCLHILNSNSEFPRLRKDVLEKAIGHLKT</sequence>
<dbReference type="InterPro" id="IPR040364">
    <property type="entry name" value="TTC21A/TTC21B"/>
</dbReference>
<comment type="similarity">
    <text evidence="1">Belongs to the TTC21 family.</text>
</comment>
<dbReference type="Gene3D" id="1.25.40.10">
    <property type="entry name" value="Tetratricopeptide repeat domain"/>
    <property type="match status" value="5"/>
</dbReference>
<feature type="domain" description="Tetratricopeptide repeat protein 21A/21B second ARM" evidence="3">
    <location>
        <begin position="265"/>
        <end position="513"/>
    </location>
</feature>
<dbReference type="InterPro" id="IPR011990">
    <property type="entry name" value="TPR-like_helical_dom_sf"/>
</dbReference>
<dbReference type="InterPro" id="IPR056832">
    <property type="entry name" value="ARM_TT21_2nd"/>
</dbReference>
<feature type="domain" description="Tetratricopeptide repeat protein 21A/21B fifth ARM repeats" evidence="6">
    <location>
        <begin position="886"/>
        <end position="999"/>
    </location>
</feature>
<protein>
    <recommendedName>
        <fullName evidence="9">Tetratricopeptide repeat protein 21B</fullName>
    </recommendedName>
</protein>
<dbReference type="Proteomes" id="UP001152759">
    <property type="component" value="Chromosome 1"/>
</dbReference>
<dbReference type="InterPro" id="IPR056834">
    <property type="entry name" value="ARM_TT21_C"/>
</dbReference>
<dbReference type="SUPFAM" id="SSF48452">
    <property type="entry name" value="TPR-like"/>
    <property type="match status" value="4"/>
</dbReference>
<dbReference type="AlphaFoldDB" id="A0A9P0A0X0"/>
<dbReference type="Pfam" id="PF25058">
    <property type="entry name" value="ARM_TT21"/>
    <property type="match status" value="1"/>
</dbReference>
<feature type="repeat" description="TPR" evidence="2">
    <location>
        <begin position="104"/>
        <end position="137"/>
    </location>
</feature>
<keyword evidence="8" id="KW-1185">Reference proteome</keyword>
<dbReference type="GO" id="GO:0030991">
    <property type="term" value="C:intraciliary transport particle A"/>
    <property type="evidence" value="ECO:0007669"/>
    <property type="project" value="TreeGrafter"/>
</dbReference>
<feature type="domain" description="Tetratricopeptide repeat protein 21A/21B C-terminal ARM" evidence="5">
    <location>
        <begin position="1006"/>
        <end position="1213"/>
    </location>
</feature>
<evidence type="ECO:0000256" key="1">
    <source>
        <dbReference type="ARBA" id="ARBA00010935"/>
    </source>
</evidence>
<evidence type="ECO:0000313" key="7">
    <source>
        <dbReference type="EMBL" id="CAH0381168.1"/>
    </source>
</evidence>
<reference evidence="7" key="1">
    <citation type="submission" date="2021-12" db="EMBL/GenBank/DDBJ databases">
        <authorList>
            <person name="King R."/>
        </authorList>
    </citation>
    <scope>NUCLEOTIDE SEQUENCE</scope>
</reference>
<evidence type="ECO:0000259" key="3">
    <source>
        <dbReference type="Pfam" id="PF25060"/>
    </source>
</evidence>
<evidence type="ECO:0008006" key="9">
    <source>
        <dbReference type="Google" id="ProtNLM"/>
    </source>
</evidence>
<dbReference type="Pfam" id="PF25060">
    <property type="entry name" value="ARM_TT21_2nd"/>
    <property type="match status" value="1"/>
</dbReference>
<evidence type="ECO:0000259" key="4">
    <source>
        <dbReference type="Pfam" id="PF25062"/>
    </source>
</evidence>
<dbReference type="InterPro" id="IPR056833">
    <property type="entry name" value="ARM_TT21_N"/>
</dbReference>
<proteinExistence type="inferred from homology"/>
<evidence type="ECO:0000256" key="2">
    <source>
        <dbReference type="PROSITE-ProRule" id="PRU00339"/>
    </source>
</evidence>
<dbReference type="PANTHER" id="PTHR14699">
    <property type="entry name" value="STI2 PROTEIN-RELATED"/>
    <property type="match status" value="1"/>
</dbReference>
<dbReference type="Pfam" id="PF25063">
    <property type="entry name" value="ARM_TT21_C"/>
    <property type="match status" value="1"/>
</dbReference>
<keyword evidence="2" id="KW-0802">TPR repeat</keyword>
<name>A0A9P0A0X0_BEMTA</name>
<accession>A0A9P0A0X0</accession>
<gene>
    <name evidence="7" type="ORF">BEMITA_LOCUS843</name>
</gene>
<dbReference type="EMBL" id="OU963862">
    <property type="protein sequence ID" value="CAH0381168.1"/>
    <property type="molecule type" value="Genomic_DNA"/>
</dbReference>
<dbReference type="Pfam" id="PF25062">
    <property type="entry name" value="ARM_TT21_N"/>
    <property type="match status" value="1"/>
</dbReference>
<feature type="domain" description="Tetratricopeptide repeat protein 21A/21B N-terminal ARM repeat" evidence="4">
    <location>
        <begin position="6"/>
        <end position="219"/>
    </location>
</feature>
<dbReference type="InterPro" id="IPR056835">
    <property type="entry name" value="ARM_TT21_5th"/>
</dbReference>
<dbReference type="GO" id="GO:0005929">
    <property type="term" value="C:cilium"/>
    <property type="evidence" value="ECO:0007669"/>
    <property type="project" value="GOC"/>
</dbReference>
<dbReference type="Pfam" id="PF25064">
    <property type="entry name" value="ARM_TT21_5th"/>
    <property type="match status" value="1"/>
</dbReference>
<dbReference type="KEGG" id="btab:109041140"/>
<dbReference type="SMART" id="SM00028">
    <property type="entry name" value="TPR"/>
    <property type="match status" value="13"/>
</dbReference>
<dbReference type="InterPro" id="IPR019734">
    <property type="entry name" value="TPR_rpt"/>
</dbReference>
<dbReference type="GO" id="GO:0035721">
    <property type="term" value="P:intraciliary retrograde transport"/>
    <property type="evidence" value="ECO:0007669"/>
    <property type="project" value="TreeGrafter"/>
</dbReference>